<dbReference type="CDD" id="cd01651">
    <property type="entry name" value="RT_G2_intron"/>
    <property type="match status" value="1"/>
</dbReference>
<dbReference type="PANTHER" id="PTHR34047:SF8">
    <property type="entry name" value="PROTEIN YKFC"/>
    <property type="match status" value="1"/>
</dbReference>
<comment type="similarity">
    <text evidence="1">Belongs to the bacterial reverse transcriptase family.</text>
</comment>
<evidence type="ECO:0000313" key="4">
    <source>
        <dbReference type="Proteomes" id="UP001156870"/>
    </source>
</evidence>
<dbReference type="EMBL" id="BSPD01000049">
    <property type="protein sequence ID" value="GLS26414.1"/>
    <property type="molecule type" value="Genomic_DNA"/>
</dbReference>
<proteinExistence type="inferred from homology"/>
<dbReference type="SUPFAM" id="SSF56672">
    <property type="entry name" value="DNA/RNA polymerases"/>
    <property type="match status" value="1"/>
</dbReference>
<name>A0AA37T3N3_9GAMM</name>
<evidence type="ECO:0000313" key="3">
    <source>
        <dbReference type="EMBL" id="GLS26414.1"/>
    </source>
</evidence>
<reference evidence="3 4" key="1">
    <citation type="journal article" date="2014" name="Int. J. Syst. Evol. Microbiol.">
        <title>Complete genome sequence of Corynebacterium casei LMG S-19264T (=DSM 44701T), isolated from a smear-ripened cheese.</title>
        <authorList>
            <consortium name="US DOE Joint Genome Institute (JGI-PGF)"/>
            <person name="Walter F."/>
            <person name="Albersmeier A."/>
            <person name="Kalinowski J."/>
            <person name="Ruckert C."/>
        </authorList>
    </citation>
    <scope>NUCLEOTIDE SEQUENCE [LARGE SCALE GENOMIC DNA]</scope>
    <source>
        <strain evidence="3 4">NBRC 110095</strain>
    </source>
</reference>
<feature type="domain" description="Reverse transcriptase" evidence="2">
    <location>
        <begin position="1"/>
        <end position="98"/>
    </location>
</feature>
<dbReference type="Gene3D" id="3.30.70.270">
    <property type="match status" value="1"/>
</dbReference>
<dbReference type="Proteomes" id="UP001156870">
    <property type="component" value="Unassembled WGS sequence"/>
</dbReference>
<evidence type="ECO:0000256" key="1">
    <source>
        <dbReference type="ARBA" id="ARBA00034120"/>
    </source>
</evidence>
<sequence length="243" mass="28355">MDNTKFFPSTRGVPQGGPLSPILSNVMLDDLDKELERRGHFFARYADDFIILVKSKRAGERVLESISRYLENKLKLKINTEKSQVVTISQSKFLGFTFNYGKIKWHNKTLHNFKNRIRKLTNRNWGVSMSYQIFKLSEFLRGWIGYYGIANTYQECVDLDCWIKRRVRMCYWRQWRKPRTKVRNLLKLGVRIQAAVACGITSKGPWRSSKTPGIQQALNNGYLKRAGLVSLKEGWIKVHYPNG</sequence>
<dbReference type="Pfam" id="PF00078">
    <property type="entry name" value="RVT_1"/>
    <property type="match status" value="1"/>
</dbReference>
<gene>
    <name evidence="3" type="ORF">GCM10007877_21290</name>
</gene>
<dbReference type="InterPro" id="IPR000477">
    <property type="entry name" value="RT_dom"/>
</dbReference>
<dbReference type="InterPro" id="IPR043502">
    <property type="entry name" value="DNA/RNA_pol_sf"/>
</dbReference>
<dbReference type="InterPro" id="IPR043128">
    <property type="entry name" value="Rev_trsase/Diguanyl_cyclase"/>
</dbReference>
<protein>
    <recommendedName>
        <fullName evidence="2">Reverse transcriptase domain-containing protein</fullName>
    </recommendedName>
</protein>
<dbReference type="InterPro" id="IPR051083">
    <property type="entry name" value="GrpII_Intron_Splice-Mob/Def"/>
</dbReference>
<evidence type="ECO:0000259" key="2">
    <source>
        <dbReference type="PROSITE" id="PS50878"/>
    </source>
</evidence>
<dbReference type="InterPro" id="IPR013597">
    <property type="entry name" value="Mat_intron_G2"/>
</dbReference>
<keyword evidence="4" id="KW-1185">Reference proteome</keyword>
<dbReference type="Pfam" id="PF08388">
    <property type="entry name" value="GIIM"/>
    <property type="match status" value="1"/>
</dbReference>
<organism evidence="3 4">
    <name type="scientific">Marinibactrum halimedae</name>
    <dbReference type="NCBI Taxonomy" id="1444977"/>
    <lineage>
        <taxon>Bacteria</taxon>
        <taxon>Pseudomonadati</taxon>
        <taxon>Pseudomonadota</taxon>
        <taxon>Gammaproteobacteria</taxon>
        <taxon>Cellvibrionales</taxon>
        <taxon>Cellvibrionaceae</taxon>
        <taxon>Marinibactrum</taxon>
    </lineage>
</organism>
<dbReference type="AlphaFoldDB" id="A0AA37T3N3"/>
<dbReference type="PANTHER" id="PTHR34047">
    <property type="entry name" value="NUCLEAR INTRON MATURASE 1, MITOCHONDRIAL-RELATED"/>
    <property type="match status" value="1"/>
</dbReference>
<comment type="caution">
    <text evidence="3">The sequence shown here is derived from an EMBL/GenBank/DDBJ whole genome shotgun (WGS) entry which is preliminary data.</text>
</comment>
<dbReference type="PROSITE" id="PS50878">
    <property type="entry name" value="RT_POL"/>
    <property type="match status" value="1"/>
</dbReference>
<accession>A0AA37T3N3</accession>